<organism evidence="1 2">
    <name type="scientific">Lipomyces kononenkoae</name>
    <name type="common">Yeast</name>
    <dbReference type="NCBI Taxonomy" id="34357"/>
    <lineage>
        <taxon>Eukaryota</taxon>
        <taxon>Fungi</taxon>
        <taxon>Dikarya</taxon>
        <taxon>Ascomycota</taxon>
        <taxon>Saccharomycotina</taxon>
        <taxon>Lipomycetes</taxon>
        <taxon>Lipomycetales</taxon>
        <taxon>Lipomycetaceae</taxon>
        <taxon>Lipomyces</taxon>
    </lineage>
</organism>
<keyword evidence="2" id="KW-1185">Reference proteome</keyword>
<proteinExistence type="predicted"/>
<comment type="caution">
    <text evidence="1">The sequence shown here is derived from an EMBL/GenBank/DDBJ whole genome shotgun (WGS) entry which is preliminary data.</text>
</comment>
<accession>A0ACC3SVW1</accession>
<reference evidence="2" key="1">
    <citation type="journal article" date="2024" name="Front. Bioeng. Biotechnol.">
        <title>Genome-scale model development and genomic sequencing of the oleaginous clade Lipomyces.</title>
        <authorList>
            <person name="Czajka J.J."/>
            <person name="Han Y."/>
            <person name="Kim J."/>
            <person name="Mondo S.J."/>
            <person name="Hofstad B.A."/>
            <person name="Robles A."/>
            <person name="Haridas S."/>
            <person name="Riley R."/>
            <person name="LaButti K."/>
            <person name="Pangilinan J."/>
            <person name="Andreopoulos W."/>
            <person name="Lipzen A."/>
            <person name="Yan J."/>
            <person name="Wang M."/>
            <person name="Ng V."/>
            <person name="Grigoriev I.V."/>
            <person name="Spatafora J.W."/>
            <person name="Magnuson J.K."/>
            <person name="Baker S.E."/>
            <person name="Pomraning K.R."/>
        </authorList>
    </citation>
    <scope>NUCLEOTIDE SEQUENCE [LARGE SCALE GENOMIC DNA]</scope>
    <source>
        <strain evidence="2">CBS 7786</strain>
    </source>
</reference>
<name>A0ACC3SVW1_LIPKO</name>
<evidence type="ECO:0000313" key="2">
    <source>
        <dbReference type="Proteomes" id="UP001433508"/>
    </source>
</evidence>
<sequence length="411" mass="46220">MEWSSFLCTPNHILALMTANTRPYSCTNKSVYWFCRCDRNSIENGAQDNSSKYSSDSPSLELEETTASRFASIRKSLHRLNCNCGGIKIVRRVFKTEVQAQLAVSTLQGNNYHLIDPALVHDGEEFKMTIDEYKRLCSKAAIRSFKLYRCPLQFDSSTATTVDPYFLGLWLGDGTVGKAQISSSDPEIGVWLESYVERLNTSTYKLHLTKTLNSAAGTRLANGYVTNVDTFNDRISCQGYYQEMYNHVLTGLRELGVLNDKSGGIPGSYMTADEDARLAVIAGLIDSDGTYRKARNDYRFVQATKEHKKMVYDLKELSSSCGISVSGVDVWFPTSMFTGEKYKVYACQLGKGSIKFQKHLLVARKKMNREWHYTNQDTRPFTISDAPSGEYTAIKVSGGKFQLADRLVVRN</sequence>
<protein>
    <submittedName>
        <fullName evidence="1">Uncharacterized protein</fullName>
    </submittedName>
</protein>
<gene>
    <name evidence="1" type="ORF">V1525DRAFT_458697</name>
</gene>
<evidence type="ECO:0000313" key="1">
    <source>
        <dbReference type="EMBL" id="KAK9235274.1"/>
    </source>
</evidence>
<dbReference type="EMBL" id="MU971423">
    <property type="protein sequence ID" value="KAK9235274.1"/>
    <property type="molecule type" value="Genomic_DNA"/>
</dbReference>
<dbReference type="Proteomes" id="UP001433508">
    <property type="component" value="Unassembled WGS sequence"/>
</dbReference>